<dbReference type="STRING" id="260086.SAMN05216207_105111"/>
<evidence type="ECO:0008006" key="4">
    <source>
        <dbReference type="Google" id="ProtNLM"/>
    </source>
</evidence>
<accession>A0A1I5GUE1</accession>
<protein>
    <recommendedName>
        <fullName evidence="4">IrrE N-terminal-like domain-containing protein</fullName>
    </recommendedName>
</protein>
<evidence type="ECO:0000313" key="3">
    <source>
        <dbReference type="Proteomes" id="UP000199614"/>
    </source>
</evidence>
<dbReference type="Proteomes" id="UP000199614">
    <property type="component" value="Unassembled WGS sequence"/>
</dbReference>
<reference evidence="2 3" key="1">
    <citation type="submission" date="2016-10" db="EMBL/GenBank/DDBJ databases">
        <authorList>
            <person name="de Groot N.N."/>
        </authorList>
    </citation>
    <scope>NUCLEOTIDE SEQUENCE [LARGE SCALE GENOMIC DNA]</scope>
    <source>
        <strain evidence="2 3">CGMCC 4.1877</strain>
    </source>
</reference>
<sequence>MGQTTTRTRKSAKTRTRKRARPAPTEEQLQARREAMQVAHEDMMARLERLAADPVEWLEFIETVAEWGARYSLGNQILLMTQAAERGVEPRMFMAYGAHDGTSGWRKHKRTVMAGETGFKIWAPVKRRLREDEVTDYEQRTGRKIVRDAQNRLPVVVMRWKFERTFELSQTAPIVPWADNYEVPTVQVRRQVKLHGGKQAVLLDGDDPTGIYDDVVAMIRAEGYDYALAEPGSDYLGTANGVTVAGAGTRLVRVRDDVSHAQRIKTAIHELAHIRCGHLDQVSFVAPVQHRGRGETEAESVAHIVCKAFGLDSEPYTDAYVMGWADGDMDVVRAAATTVLRVARDIVDELAPIAPFDGKRDPQPEAGTTPAEQVAA</sequence>
<gene>
    <name evidence="2" type="ORF">SAMN05216207_105111</name>
</gene>
<feature type="region of interest" description="Disordered" evidence="1">
    <location>
        <begin position="1"/>
        <end position="30"/>
    </location>
</feature>
<dbReference type="RefSeq" id="WP_093354393.1">
    <property type="nucleotide sequence ID" value="NZ_FOUY01000051.1"/>
</dbReference>
<dbReference type="EMBL" id="FOUY01000051">
    <property type="protein sequence ID" value="SFO39632.1"/>
    <property type="molecule type" value="Genomic_DNA"/>
</dbReference>
<dbReference type="AlphaFoldDB" id="A0A1I5GUE1"/>
<keyword evidence="3" id="KW-1185">Reference proteome</keyword>
<name>A0A1I5GUE1_PSUAM</name>
<feature type="compositionally biased region" description="Basic residues" evidence="1">
    <location>
        <begin position="7"/>
        <end position="21"/>
    </location>
</feature>
<organism evidence="2 3">
    <name type="scientific">Pseudonocardia ammonioxydans</name>
    <dbReference type="NCBI Taxonomy" id="260086"/>
    <lineage>
        <taxon>Bacteria</taxon>
        <taxon>Bacillati</taxon>
        <taxon>Actinomycetota</taxon>
        <taxon>Actinomycetes</taxon>
        <taxon>Pseudonocardiales</taxon>
        <taxon>Pseudonocardiaceae</taxon>
        <taxon>Pseudonocardia</taxon>
    </lineage>
</organism>
<feature type="region of interest" description="Disordered" evidence="1">
    <location>
        <begin position="354"/>
        <end position="376"/>
    </location>
</feature>
<evidence type="ECO:0000256" key="1">
    <source>
        <dbReference type="SAM" id="MobiDB-lite"/>
    </source>
</evidence>
<proteinExistence type="predicted"/>
<evidence type="ECO:0000313" key="2">
    <source>
        <dbReference type="EMBL" id="SFO39632.1"/>
    </source>
</evidence>
<dbReference type="OrthoDB" id="7605626at2"/>